<evidence type="ECO:0000313" key="1">
    <source>
        <dbReference type="EMBL" id="KAK2566708.1"/>
    </source>
</evidence>
<comment type="caution">
    <text evidence="1">The sequence shown here is derived from an EMBL/GenBank/DDBJ whole genome shotgun (WGS) entry which is preliminary data.</text>
</comment>
<evidence type="ECO:0000313" key="2">
    <source>
        <dbReference type="Proteomes" id="UP001249851"/>
    </source>
</evidence>
<dbReference type="EMBL" id="JARQWQ010000016">
    <property type="protein sequence ID" value="KAK2566708.1"/>
    <property type="molecule type" value="Genomic_DNA"/>
</dbReference>
<reference evidence="1" key="1">
    <citation type="journal article" date="2023" name="G3 (Bethesda)">
        <title>Whole genome assembly and annotation of the endangered Caribbean coral Acropora cervicornis.</title>
        <authorList>
            <person name="Selwyn J.D."/>
            <person name="Vollmer S.V."/>
        </authorList>
    </citation>
    <scope>NUCLEOTIDE SEQUENCE</scope>
    <source>
        <strain evidence="1">K2</strain>
    </source>
</reference>
<dbReference type="Proteomes" id="UP001249851">
    <property type="component" value="Unassembled WGS sequence"/>
</dbReference>
<dbReference type="AlphaFoldDB" id="A0AAD9QSR6"/>
<gene>
    <name evidence="1" type="ORF">P5673_009380</name>
</gene>
<protein>
    <submittedName>
        <fullName evidence="1">Uncharacterized protein</fullName>
    </submittedName>
</protein>
<sequence length="86" mass="9590">MGEARRRAKSLSRKERRLSMDALQIATDNTRIFNSHHPNMSLVAVGVFQFAEATVRVSESSSEAEITIENTGDSSVSARLRKYSEC</sequence>
<organism evidence="1 2">
    <name type="scientific">Acropora cervicornis</name>
    <name type="common">Staghorn coral</name>
    <dbReference type="NCBI Taxonomy" id="6130"/>
    <lineage>
        <taxon>Eukaryota</taxon>
        <taxon>Metazoa</taxon>
        <taxon>Cnidaria</taxon>
        <taxon>Anthozoa</taxon>
        <taxon>Hexacorallia</taxon>
        <taxon>Scleractinia</taxon>
        <taxon>Astrocoeniina</taxon>
        <taxon>Acroporidae</taxon>
        <taxon>Acropora</taxon>
    </lineage>
</organism>
<keyword evidence="2" id="KW-1185">Reference proteome</keyword>
<reference evidence="1" key="2">
    <citation type="journal article" date="2023" name="Science">
        <title>Genomic signatures of disease resistance in endangered staghorn corals.</title>
        <authorList>
            <person name="Vollmer S.V."/>
            <person name="Selwyn J.D."/>
            <person name="Despard B.A."/>
            <person name="Roesel C.L."/>
        </authorList>
    </citation>
    <scope>NUCLEOTIDE SEQUENCE</scope>
    <source>
        <strain evidence="1">K2</strain>
    </source>
</reference>
<accession>A0AAD9QSR6</accession>
<name>A0AAD9QSR6_ACRCE</name>
<proteinExistence type="predicted"/>